<name>A0ABX2RLC8_9ACTN</name>
<reference evidence="2 3" key="1">
    <citation type="submission" date="2020-07" db="EMBL/GenBank/DDBJ databases">
        <title>Sequencing the genomes of 1000 actinobacteria strains.</title>
        <authorList>
            <person name="Klenk H.-P."/>
        </authorList>
    </citation>
    <scope>NUCLEOTIDE SEQUENCE [LARGE SCALE GENOMIC DNA]</scope>
    <source>
        <strain evidence="2 3">DSM 43814</strain>
    </source>
</reference>
<keyword evidence="3" id="KW-1185">Reference proteome</keyword>
<evidence type="ECO:0000256" key="1">
    <source>
        <dbReference type="SAM" id="MobiDB-lite"/>
    </source>
</evidence>
<sequence length="95" mass="9487">MRPELAGMGATPQSRAKAASDLSLWGVVAGGDEELPGGVDADAGQGDQVGGYGGDEGGQVVVEVVDLGLEREPAAGEAAQGSFGCRSRIGYQARP</sequence>
<feature type="compositionally biased region" description="Low complexity" evidence="1">
    <location>
        <begin position="37"/>
        <end position="46"/>
    </location>
</feature>
<accession>A0ABX2RLC8</accession>
<proteinExistence type="predicted"/>
<dbReference type="Proteomes" id="UP000631553">
    <property type="component" value="Unassembled WGS sequence"/>
</dbReference>
<evidence type="ECO:0000313" key="3">
    <source>
        <dbReference type="Proteomes" id="UP000631553"/>
    </source>
</evidence>
<organism evidence="2 3">
    <name type="scientific">Micromonospora purpureochromogenes</name>
    <dbReference type="NCBI Taxonomy" id="47872"/>
    <lineage>
        <taxon>Bacteria</taxon>
        <taxon>Bacillati</taxon>
        <taxon>Actinomycetota</taxon>
        <taxon>Actinomycetes</taxon>
        <taxon>Micromonosporales</taxon>
        <taxon>Micromonosporaceae</taxon>
        <taxon>Micromonospora</taxon>
    </lineage>
</organism>
<dbReference type="EMBL" id="JACCCQ010000001">
    <property type="protein sequence ID" value="NYF57317.1"/>
    <property type="molecule type" value="Genomic_DNA"/>
</dbReference>
<protein>
    <submittedName>
        <fullName evidence="2">Uncharacterized protein</fullName>
    </submittedName>
</protein>
<evidence type="ECO:0000313" key="2">
    <source>
        <dbReference type="EMBL" id="NYF57317.1"/>
    </source>
</evidence>
<dbReference type="RefSeq" id="WP_257029061.1">
    <property type="nucleotide sequence ID" value="NZ_JACCCQ010000001.1"/>
</dbReference>
<gene>
    <name evidence="2" type="ORF">HDA35_003148</name>
</gene>
<feature type="region of interest" description="Disordered" evidence="1">
    <location>
        <begin position="33"/>
        <end position="55"/>
    </location>
</feature>
<comment type="caution">
    <text evidence="2">The sequence shown here is derived from an EMBL/GenBank/DDBJ whole genome shotgun (WGS) entry which is preliminary data.</text>
</comment>